<dbReference type="Proteomes" id="UP000062788">
    <property type="component" value="Unassembled WGS sequence"/>
</dbReference>
<evidence type="ECO:0000313" key="2">
    <source>
        <dbReference type="Proteomes" id="UP000062788"/>
    </source>
</evidence>
<accession>A0A103E1W1</accession>
<evidence type="ECO:0000313" key="1">
    <source>
        <dbReference type="EMBL" id="KVE26792.1"/>
    </source>
</evidence>
<dbReference type="OrthoDB" id="9810131at2"/>
<proteinExistence type="predicted"/>
<name>A0A103E1W1_9BURK</name>
<organism evidence="1 2">
    <name type="scientific">Burkholderia singularis</name>
    <dbReference type="NCBI Taxonomy" id="1503053"/>
    <lineage>
        <taxon>Bacteria</taxon>
        <taxon>Pseudomonadati</taxon>
        <taxon>Pseudomonadota</taxon>
        <taxon>Betaproteobacteria</taxon>
        <taxon>Burkholderiales</taxon>
        <taxon>Burkholderiaceae</taxon>
        <taxon>Burkholderia</taxon>
        <taxon>pseudomallei group</taxon>
    </lineage>
</organism>
<sequence length="123" mass="12587">MKPTPFACPPCAMDSICTDDGHYICARCAHEWPAAGASTAADADAATAIVRDANGNTFAGGRTAAGGEAPTLDGLSMAFNMSRAVKPVRLAGGGHAAIGKMEACGWFRAQRVLPDATMNGMRS</sequence>
<dbReference type="AlphaFoldDB" id="A0A103E1W1"/>
<dbReference type="RefSeq" id="WP_059517411.1">
    <property type="nucleotide sequence ID" value="NZ_LOWA01000032.1"/>
</dbReference>
<dbReference type="Gene3D" id="2.20.25.10">
    <property type="match status" value="1"/>
</dbReference>
<gene>
    <name evidence="1" type="ORF">WS67_14475</name>
</gene>
<reference evidence="1 2" key="1">
    <citation type="submission" date="2015-11" db="EMBL/GenBank/DDBJ databases">
        <title>Expanding the genomic diversity of Burkholderia species for the development of highly accurate diagnostics.</title>
        <authorList>
            <person name="Sahl J."/>
            <person name="Keim P."/>
            <person name="Wagner D."/>
        </authorList>
    </citation>
    <scope>NUCLEOTIDE SEQUENCE [LARGE SCALE GENOMIC DNA]</scope>
    <source>
        <strain evidence="1 2">TSV85</strain>
    </source>
</reference>
<comment type="caution">
    <text evidence="1">The sequence shown here is derived from an EMBL/GenBank/DDBJ whole genome shotgun (WGS) entry which is preliminary data.</text>
</comment>
<dbReference type="SUPFAM" id="SSF57783">
    <property type="entry name" value="Zinc beta-ribbon"/>
    <property type="match status" value="1"/>
</dbReference>
<dbReference type="EMBL" id="LOWA01000032">
    <property type="protein sequence ID" value="KVE26792.1"/>
    <property type="molecule type" value="Genomic_DNA"/>
</dbReference>
<keyword evidence="2" id="KW-1185">Reference proteome</keyword>
<evidence type="ECO:0008006" key="3">
    <source>
        <dbReference type="Google" id="ProtNLM"/>
    </source>
</evidence>
<protein>
    <recommendedName>
        <fullName evidence="3">Alkylphosphonate utilization operon protein PhnA</fullName>
    </recommendedName>
</protein>